<dbReference type="EMBL" id="KZ819787">
    <property type="protein sequence ID" value="PWN52273.1"/>
    <property type="molecule type" value="Genomic_DNA"/>
</dbReference>
<accession>A0ACD0P2D1</accession>
<dbReference type="Proteomes" id="UP000245626">
    <property type="component" value="Unassembled WGS sequence"/>
</dbReference>
<reference evidence="1 2" key="1">
    <citation type="journal article" date="2018" name="Mol. Biol. Evol.">
        <title>Broad Genomic Sampling Reveals a Smut Pathogenic Ancestry of the Fungal Clade Ustilaginomycotina.</title>
        <authorList>
            <person name="Kijpornyongpan T."/>
            <person name="Mondo S.J."/>
            <person name="Barry K."/>
            <person name="Sandor L."/>
            <person name="Lee J."/>
            <person name="Lipzen A."/>
            <person name="Pangilinan J."/>
            <person name="LaButti K."/>
            <person name="Hainaut M."/>
            <person name="Henrissat B."/>
            <person name="Grigoriev I.V."/>
            <person name="Spatafora J.W."/>
            <person name="Aime M.C."/>
        </authorList>
    </citation>
    <scope>NUCLEOTIDE SEQUENCE [LARGE SCALE GENOMIC DNA]</scope>
    <source>
        <strain evidence="1 2">SA 807</strain>
    </source>
</reference>
<name>A0ACD0P2D1_9BASI</name>
<protein>
    <submittedName>
        <fullName evidence="1">Uncharacterized protein</fullName>
    </submittedName>
</protein>
<proteinExistence type="predicted"/>
<keyword evidence="2" id="KW-1185">Reference proteome</keyword>
<evidence type="ECO:0000313" key="2">
    <source>
        <dbReference type="Proteomes" id="UP000245626"/>
    </source>
</evidence>
<organism evidence="1 2">
    <name type="scientific">Violaceomyces palustris</name>
    <dbReference type="NCBI Taxonomy" id="1673888"/>
    <lineage>
        <taxon>Eukaryota</taxon>
        <taxon>Fungi</taxon>
        <taxon>Dikarya</taxon>
        <taxon>Basidiomycota</taxon>
        <taxon>Ustilaginomycotina</taxon>
        <taxon>Ustilaginomycetes</taxon>
        <taxon>Violaceomycetales</taxon>
        <taxon>Violaceomycetaceae</taxon>
        <taxon>Violaceomyces</taxon>
    </lineage>
</organism>
<sequence length="459" mass="49690">MGAACCGGAGAINSEAPIYISLPVTAFQFAPYLTAVVVAPILLVLLSLYPLLVVLSPVSEPPQASEVNYASPSSDRLQPLPSLRDEASVQLSVVIPAFNESSRLPKMLDEAITYLEQLRNRSLPLNQAASPSKQDQAVGVSSFEKDDQRGPPTLDALDGPLKTFEVIIVDDGSTDDTSKVALEYADSRRSEGGSEIRVVRLAKNKGKGAAVRHGVLHCRGSLILFADADGATRFSDIAALCREMKRILTPSGHGIAVGSRAHLVSTEAVVKRSFIRNFLMHSFHIFLSLLLRPPVPLSHVSRIIRPFLGSNVPDGAKVESLSKQPLIRDTQCGFKLFTRESARSIFPLSHIDRWIFDVELLLLAEMASEAASASVWSIRNGSCSADSDRAGQEGSRRPSLKDPLLDLPLPIAEVPVHWEEIGGSKIDLVKDSVGMALDLLIIRANYALGRWKKPAPVRL</sequence>
<evidence type="ECO:0000313" key="1">
    <source>
        <dbReference type="EMBL" id="PWN52273.1"/>
    </source>
</evidence>
<gene>
    <name evidence="1" type="ORF">IE53DRAFT_312444</name>
</gene>